<evidence type="ECO:0000313" key="3">
    <source>
        <dbReference type="Proteomes" id="UP000038083"/>
    </source>
</evidence>
<evidence type="ECO:0000313" key="2">
    <source>
        <dbReference type="EMBL" id="CEN38961.1"/>
    </source>
</evidence>
<dbReference type="Proteomes" id="UP000038083">
    <property type="component" value="Unassembled WGS sequence"/>
</dbReference>
<reference evidence="2 3" key="1">
    <citation type="submission" date="2015-01" db="EMBL/GenBank/DDBJ databases">
        <authorList>
            <person name="MANFREDI Pablo"/>
        </authorList>
    </citation>
    <scope>NUCLEOTIDE SEQUENCE [LARGE SCALE GENOMIC DNA]</scope>
    <source>
        <strain evidence="2 3">Ccy74</strain>
    </source>
</reference>
<sequence length="105" mass="12639">MNKEALEKAILLLTENQKKFNETIIQLLSLEIKPFYSKEEAALFLNLEPEYLYQLKHQGKIKAYRKEGQRKLYFRREDLVAYILSSSQNQEDEDFENEIVNHWNK</sequence>
<protein>
    <submittedName>
        <fullName evidence="2">DNA binding domain-containing protein, excisionase family</fullName>
    </submittedName>
</protein>
<dbReference type="InterPro" id="IPR041657">
    <property type="entry name" value="HTH_17"/>
</dbReference>
<dbReference type="EMBL" id="CDOG01000024">
    <property type="protein sequence ID" value="CEN38961.1"/>
    <property type="molecule type" value="Genomic_DNA"/>
</dbReference>
<dbReference type="RefSeq" id="WP_018279786.1">
    <property type="nucleotide sequence ID" value="NZ_CDOF01000033.1"/>
</dbReference>
<dbReference type="Pfam" id="PF12728">
    <property type="entry name" value="HTH_17"/>
    <property type="match status" value="1"/>
</dbReference>
<dbReference type="AlphaFoldDB" id="A0A0B7HNH9"/>
<evidence type="ECO:0000259" key="1">
    <source>
        <dbReference type="Pfam" id="PF12728"/>
    </source>
</evidence>
<dbReference type="OrthoDB" id="1361952at2"/>
<organism evidence="2 3">
    <name type="scientific">Capnocytophaga cynodegmi</name>
    <dbReference type="NCBI Taxonomy" id="28189"/>
    <lineage>
        <taxon>Bacteria</taxon>
        <taxon>Pseudomonadati</taxon>
        <taxon>Bacteroidota</taxon>
        <taxon>Flavobacteriia</taxon>
        <taxon>Flavobacteriales</taxon>
        <taxon>Flavobacteriaceae</taxon>
        <taxon>Capnocytophaga</taxon>
    </lineage>
</organism>
<accession>A0A0B7HNH9</accession>
<gene>
    <name evidence="2" type="ORF">CCYN74_300002</name>
</gene>
<feature type="domain" description="Helix-turn-helix" evidence="1">
    <location>
        <begin position="35"/>
        <end position="84"/>
    </location>
</feature>
<proteinExistence type="predicted"/>
<name>A0A0B7HNH9_9FLAO</name>